<organism evidence="2 3">
    <name type="scientific">Aliiruegeria haliotis</name>
    <dbReference type="NCBI Taxonomy" id="1280846"/>
    <lineage>
        <taxon>Bacteria</taxon>
        <taxon>Pseudomonadati</taxon>
        <taxon>Pseudomonadota</taxon>
        <taxon>Alphaproteobacteria</taxon>
        <taxon>Rhodobacterales</taxon>
        <taxon>Roseobacteraceae</taxon>
        <taxon>Aliiruegeria</taxon>
    </lineage>
</organism>
<evidence type="ECO:0000256" key="1">
    <source>
        <dbReference type="SAM" id="Phobius"/>
    </source>
</evidence>
<sequence>MNISAITRAGAAGMIVSGAALGYSYVAHPHHMTPETIAAPFWIVIHALFALSLALGLLGTTALYGISAARAGGRGLAGYILLFFGMQLIFGLNYYEVLIAPFLAANYSQVIMEHGAGDAMGPVAVFFPLAGALTVAGYALLGWGWMRGEVIPRPVALALIVSSLAFGIGLSPLGGLMTARVTAAAFGASLVAVGIAAWRRPFASVAIA</sequence>
<feature type="transmembrane region" description="Helical" evidence="1">
    <location>
        <begin position="123"/>
        <end position="143"/>
    </location>
</feature>
<evidence type="ECO:0000313" key="3">
    <source>
        <dbReference type="Proteomes" id="UP000239480"/>
    </source>
</evidence>
<keyword evidence="1" id="KW-0472">Membrane</keyword>
<feature type="transmembrane region" description="Helical" evidence="1">
    <location>
        <begin position="9"/>
        <end position="27"/>
    </location>
</feature>
<accession>A0A2T0REI6</accession>
<name>A0A2T0REI6_9RHOB</name>
<comment type="caution">
    <text evidence="2">The sequence shown here is derived from an EMBL/GenBank/DDBJ whole genome shotgun (WGS) entry which is preliminary data.</text>
</comment>
<feature type="transmembrane region" description="Helical" evidence="1">
    <location>
        <begin position="179"/>
        <end position="198"/>
    </location>
</feature>
<proteinExistence type="predicted"/>
<protein>
    <submittedName>
        <fullName evidence="2">Uncharacterized protein</fullName>
    </submittedName>
</protein>
<feature type="transmembrane region" description="Helical" evidence="1">
    <location>
        <begin position="155"/>
        <end position="173"/>
    </location>
</feature>
<keyword evidence="3" id="KW-1185">Reference proteome</keyword>
<reference evidence="2 3" key="1">
    <citation type="submission" date="2018-03" db="EMBL/GenBank/DDBJ databases">
        <title>Genomic Encyclopedia of Archaeal and Bacterial Type Strains, Phase II (KMG-II): from individual species to whole genera.</title>
        <authorList>
            <person name="Goeker M."/>
        </authorList>
    </citation>
    <scope>NUCLEOTIDE SEQUENCE [LARGE SCALE GENOMIC DNA]</scope>
    <source>
        <strain evidence="2 3">DSM 29328</strain>
    </source>
</reference>
<feature type="transmembrane region" description="Helical" evidence="1">
    <location>
        <begin position="76"/>
        <end position="103"/>
    </location>
</feature>
<feature type="transmembrane region" description="Helical" evidence="1">
    <location>
        <begin position="39"/>
        <end position="64"/>
    </location>
</feature>
<keyword evidence="1" id="KW-1133">Transmembrane helix</keyword>
<dbReference type="RefSeq" id="WP_106208389.1">
    <property type="nucleotide sequence ID" value="NZ_PVTD01000020.1"/>
</dbReference>
<dbReference type="AlphaFoldDB" id="A0A2T0REI6"/>
<dbReference type="Proteomes" id="UP000239480">
    <property type="component" value="Unassembled WGS sequence"/>
</dbReference>
<evidence type="ECO:0000313" key="2">
    <source>
        <dbReference type="EMBL" id="PRY19604.1"/>
    </source>
</evidence>
<gene>
    <name evidence="2" type="ORF">CLV78_12020</name>
</gene>
<dbReference type="OrthoDB" id="7857225at2"/>
<dbReference type="EMBL" id="PVTD01000020">
    <property type="protein sequence ID" value="PRY19604.1"/>
    <property type="molecule type" value="Genomic_DNA"/>
</dbReference>
<keyword evidence="1" id="KW-0812">Transmembrane</keyword>